<dbReference type="EC" id="2.7.13.3" evidence="2"/>
<evidence type="ECO:0000313" key="11">
    <source>
        <dbReference type="Proteomes" id="UP000676194"/>
    </source>
</evidence>
<evidence type="ECO:0000256" key="8">
    <source>
        <dbReference type="ARBA" id="ARBA00023012"/>
    </source>
</evidence>
<dbReference type="InterPro" id="IPR036890">
    <property type="entry name" value="HATPase_C_sf"/>
</dbReference>
<dbReference type="Proteomes" id="UP000676194">
    <property type="component" value="Chromosome"/>
</dbReference>
<keyword evidence="6 10" id="KW-0418">Kinase</keyword>
<protein>
    <recommendedName>
        <fullName evidence="2">histidine kinase</fullName>
        <ecNumber evidence="2">2.7.13.3</ecNumber>
    </recommendedName>
</protein>
<dbReference type="GO" id="GO:0005524">
    <property type="term" value="F:ATP binding"/>
    <property type="evidence" value="ECO:0007669"/>
    <property type="project" value="UniProtKB-KW"/>
</dbReference>
<dbReference type="Pfam" id="PF02518">
    <property type="entry name" value="HATPase_c"/>
    <property type="match status" value="1"/>
</dbReference>
<dbReference type="SUPFAM" id="SSF55874">
    <property type="entry name" value="ATPase domain of HSP90 chaperone/DNA topoisomerase II/histidine kinase"/>
    <property type="match status" value="1"/>
</dbReference>
<comment type="catalytic activity">
    <reaction evidence="1">
        <text>ATP + protein L-histidine = ADP + protein N-phospho-L-histidine.</text>
        <dbReference type="EC" id="2.7.13.3"/>
    </reaction>
</comment>
<proteinExistence type="predicted"/>
<dbReference type="CDD" id="cd00082">
    <property type="entry name" value="HisKA"/>
    <property type="match status" value="1"/>
</dbReference>
<evidence type="ECO:0000256" key="3">
    <source>
        <dbReference type="ARBA" id="ARBA00022553"/>
    </source>
</evidence>
<keyword evidence="5" id="KW-0547">Nucleotide-binding</keyword>
<dbReference type="InterPro" id="IPR005467">
    <property type="entry name" value="His_kinase_dom"/>
</dbReference>
<dbReference type="SUPFAM" id="SSF47384">
    <property type="entry name" value="Homodimeric domain of signal transducing histidine kinase"/>
    <property type="match status" value="1"/>
</dbReference>
<dbReference type="PANTHER" id="PTHR43065">
    <property type="entry name" value="SENSOR HISTIDINE KINASE"/>
    <property type="match status" value="1"/>
</dbReference>
<gene>
    <name evidence="10" type="ORF">KIH39_07015</name>
</gene>
<dbReference type="PRINTS" id="PR00344">
    <property type="entry name" value="BCTRLSENSOR"/>
</dbReference>
<dbReference type="RefSeq" id="WP_213498571.1">
    <property type="nucleotide sequence ID" value="NZ_CP074694.1"/>
</dbReference>
<sequence>MPSAEQFTELAEVAGGFIHEIKNHIATLGLNLQLLAEDYENPQSPKERRIAERIQRLQTECTKITDISNDFLRFARAQELLRLEIVRLDDVVSEVIDFFQPTAQTMGIQLTWYPCGDSARVKIDPQVFKQAMLNLLINAKEAMPEGGEIILQDYIEGEFIRLDVIDTGSGIPTDQLEKIFKPFHTTKMGGTGLGLPTTRKVIEALGGSIEVQSEVGTGTKFSILLPILKSQIV</sequence>
<evidence type="ECO:0000256" key="4">
    <source>
        <dbReference type="ARBA" id="ARBA00022679"/>
    </source>
</evidence>
<dbReference type="SMART" id="SM00388">
    <property type="entry name" value="HisKA"/>
    <property type="match status" value="1"/>
</dbReference>
<dbReference type="EMBL" id="CP074694">
    <property type="protein sequence ID" value="QVL33653.1"/>
    <property type="molecule type" value="Genomic_DNA"/>
</dbReference>
<keyword evidence="4" id="KW-0808">Transferase</keyword>
<reference evidence="10" key="1">
    <citation type="submission" date="2021-05" db="EMBL/GenBank/DDBJ databases">
        <title>Complete genome sequence of the cellulolytic planctomycete Telmatocola sphagniphila SP2T and characterization of the first cellulase from planctomycetes.</title>
        <authorList>
            <person name="Rakitin A.L."/>
            <person name="Beletsky A.V."/>
            <person name="Naumoff D.G."/>
            <person name="Kulichevskaya I.S."/>
            <person name="Mardanov A.V."/>
            <person name="Ravin N.V."/>
            <person name="Dedysh S.N."/>
        </authorList>
    </citation>
    <scope>NUCLEOTIDE SEQUENCE</scope>
    <source>
        <strain evidence="10">SP2T</strain>
    </source>
</reference>
<evidence type="ECO:0000256" key="6">
    <source>
        <dbReference type="ARBA" id="ARBA00022777"/>
    </source>
</evidence>
<dbReference type="AlphaFoldDB" id="A0A8E6EZE1"/>
<accession>A0A8E6EZE1</accession>
<dbReference type="PANTHER" id="PTHR43065:SF46">
    <property type="entry name" value="C4-DICARBOXYLATE TRANSPORT SENSOR PROTEIN DCTB"/>
    <property type="match status" value="1"/>
</dbReference>
<evidence type="ECO:0000256" key="2">
    <source>
        <dbReference type="ARBA" id="ARBA00012438"/>
    </source>
</evidence>
<evidence type="ECO:0000313" key="10">
    <source>
        <dbReference type="EMBL" id="QVL33653.1"/>
    </source>
</evidence>
<keyword evidence="7" id="KW-0067">ATP-binding</keyword>
<dbReference type="Gene3D" id="3.30.565.10">
    <property type="entry name" value="Histidine kinase-like ATPase, C-terminal domain"/>
    <property type="match status" value="1"/>
</dbReference>
<evidence type="ECO:0000259" key="9">
    <source>
        <dbReference type="PROSITE" id="PS50109"/>
    </source>
</evidence>
<evidence type="ECO:0000256" key="7">
    <source>
        <dbReference type="ARBA" id="ARBA00022840"/>
    </source>
</evidence>
<dbReference type="KEGG" id="tsph:KIH39_07015"/>
<dbReference type="InterPro" id="IPR003661">
    <property type="entry name" value="HisK_dim/P_dom"/>
</dbReference>
<feature type="domain" description="Histidine kinase" evidence="9">
    <location>
        <begin position="16"/>
        <end position="229"/>
    </location>
</feature>
<evidence type="ECO:0000256" key="1">
    <source>
        <dbReference type="ARBA" id="ARBA00000085"/>
    </source>
</evidence>
<dbReference type="InterPro" id="IPR003594">
    <property type="entry name" value="HATPase_dom"/>
</dbReference>
<organism evidence="10 11">
    <name type="scientific">Telmatocola sphagniphila</name>
    <dbReference type="NCBI Taxonomy" id="1123043"/>
    <lineage>
        <taxon>Bacteria</taxon>
        <taxon>Pseudomonadati</taxon>
        <taxon>Planctomycetota</taxon>
        <taxon>Planctomycetia</taxon>
        <taxon>Gemmatales</taxon>
        <taxon>Gemmataceae</taxon>
    </lineage>
</organism>
<dbReference type="PROSITE" id="PS50109">
    <property type="entry name" value="HIS_KIN"/>
    <property type="match status" value="1"/>
</dbReference>
<dbReference type="GO" id="GO:0000155">
    <property type="term" value="F:phosphorelay sensor kinase activity"/>
    <property type="evidence" value="ECO:0007669"/>
    <property type="project" value="InterPro"/>
</dbReference>
<keyword evidence="3" id="KW-0597">Phosphoprotein</keyword>
<dbReference type="InterPro" id="IPR004358">
    <property type="entry name" value="Sig_transdc_His_kin-like_C"/>
</dbReference>
<dbReference type="Gene3D" id="1.10.287.130">
    <property type="match status" value="1"/>
</dbReference>
<keyword evidence="11" id="KW-1185">Reference proteome</keyword>
<keyword evidence="8" id="KW-0902">Two-component regulatory system</keyword>
<dbReference type="InterPro" id="IPR036097">
    <property type="entry name" value="HisK_dim/P_sf"/>
</dbReference>
<dbReference type="SMART" id="SM00387">
    <property type="entry name" value="HATPase_c"/>
    <property type="match status" value="1"/>
</dbReference>
<evidence type="ECO:0000256" key="5">
    <source>
        <dbReference type="ARBA" id="ARBA00022741"/>
    </source>
</evidence>
<name>A0A8E6EZE1_9BACT</name>